<evidence type="ECO:0000313" key="10">
    <source>
        <dbReference type="EMBL" id="KPL51090.1"/>
    </source>
</evidence>
<dbReference type="NCBIfam" id="NF008557">
    <property type="entry name" value="PRK11493.1"/>
    <property type="match status" value="1"/>
</dbReference>
<protein>
    <recommendedName>
        <fullName evidence="7">3-mercaptopyruvate sulfurtransferase</fullName>
        <ecNumber evidence="6">2.8.1.2</ecNumber>
    </recommendedName>
    <alternativeName>
        <fullName evidence="8">Rhodanese-like protein</fullName>
    </alternativeName>
</protein>
<dbReference type="EC" id="2.8.1.2" evidence="6"/>
<proteinExistence type="predicted"/>
<dbReference type="InterPro" id="IPR001307">
    <property type="entry name" value="Thiosulphate_STrfase_CS"/>
</dbReference>
<dbReference type="SMART" id="SM00450">
    <property type="entry name" value="RHOD"/>
    <property type="match status" value="2"/>
</dbReference>
<dbReference type="GO" id="GO:0016784">
    <property type="term" value="F:3-mercaptopyruvate sulfurtransferase activity"/>
    <property type="evidence" value="ECO:0007669"/>
    <property type="project" value="UniProtKB-EC"/>
</dbReference>
<dbReference type="PROSITE" id="PS50206">
    <property type="entry name" value="RHODANESE_3"/>
    <property type="match status" value="2"/>
</dbReference>
<feature type="domain" description="Rhodanese" evidence="9">
    <location>
        <begin position="168"/>
        <end position="281"/>
    </location>
</feature>
<keyword evidence="2" id="KW-0963">Cytoplasm</keyword>
<dbReference type="Pfam" id="PF00581">
    <property type="entry name" value="Rhodanese"/>
    <property type="match status" value="2"/>
</dbReference>
<dbReference type="SUPFAM" id="SSF52821">
    <property type="entry name" value="Rhodanese/Cell cycle control phosphatase"/>
    <property type="match status" value="2"/>
</dbReference>
<keyword evidence="4" id="KW-0677">Repeat</keyword>
<name>A0A0P6VLT6_9HYPH</name>
<keyword evidence="11" id="KW-1185">Reference proteome</keyword>
<dbReference type="PANTHER" id="PTHR11364:SF27">
    <property type="entry name" value="SULFURTRANSFERASE"/>
    <property type="match status" value="1"/>
</dbReference>
<dbReference type="GO" id="GO:0004792">
    <property type="term" value="F:thiosulfate-cyanide sulfurtransferase activity"/>
    <property type="evidence" value="ECO:0007669"/>
    <property type="project" value="InterPro"/>
</dbReference>
<organism evidence="10 11">
    <name type="scientific">Prosthecodimorpha hirschii</name>
    <dbReference type="NCBI Taxonomy" id="665126"/>
    <lineage>
        <taxon>Bacteria</taxon>
        <taxon>Pseudomonadati</taxon>
        <taxon>Pseudomonadota</taxon>
        <taxon>Alphaproteobacteria</taxon>
        <taxon>Hyphomicrobiales</taxon>
        <taxon>Ancalomicrobiaceae</taxon>
        <taxon>Prosthecodimorpha</taxon>
    </lineage>
</organism>
<reference evidence="10 11" key="1">
    <citation type="submission" date="2015-09" db="EMBL/GenBank/DDBJ databases">
        <authorList>
            <person name="Jackson K.R."/>
            <person name="Lunt B.L."/>
            <person name="Fisher J.N.B."/>
            <person name="Gardner A.V."/>
            <person name="Bailey M.E."/>
            <person name="Deus L.M."/>
            <person name="Earl A.S."/>
            <person name="Gibby P.D."/>
            <person name="Hartmann K.A."/>
            <person name="Liu J.E."/>
            <person name="Manci A.M."/>
            <person name="Nielsen D.A."/>
            <person name="Solomon M.B."/>
            <person name="Breakwell D.P."/>
            <person name="Burnett S.H."/>
            <person name="Grose J.H."/>
        </authorList>
    </citation>
    <scope>NUCLEOTIDE SEQUENCE [LARGE SCALE GENOMIC DNA]</scope>
    <source>
        <strain evidence="10 11">16</strain>
    </source>
</reference>
<evidence type="ECO:0000256" key="8">
    <source>
        <dbReference type="ARBA" id="ARBA00078354"/>
    </source>
</evidence>
<dbReference type="PANTHER" id="PTHR11364">
    <property type="entry name" value="THIOSULFATE SULFERTANSFERASE"/>
    <property type="match status" value="1"/>
</dbReference>
<keyword evidence="10" id="KW-0670">Pyruvate</keyword>
<comment type="subcellular location">
    <subcellularLocation>
        <location evidence="1">Cytoplasm</location>
    </subcellularLocation>
</comment>
<dbReference type="InterPro" id="IPR045078">
    <property type="entry name" value="TST/MPST-like"/>
</dbReference>
<evidence type="ECO:0000256" key="1">
    <source>
        <dbReference type="ARBA" id="ARBA00004496"/>
    </source>
</evidence>
<dbReference type="InterPro" id="IPR001763">
    <property type="entry name" value="Rhodanese-like_dom"/>
</dbReference>
<dbReference type="InterPro" id="IPR036873">
    <property type="entry name" value="Rhodanese-like_dom_sf"/>
</dbReference>
<gene>
    <name evidence="10" type="primary">sseA</name>
    <name evidence="10" type="ORF">ABB55_01695</name>
</gene>
<dbReference type="GO" id="GO:0005737">
    <property type="term" value="C:cytoplasm"/>
    <property type="evidence" value="ECO:0007669"/>
    <property type="project" value="UniProtKB-SubCell"/>
</dbReference>
<evidence type="ECO:0000256" key="5">
    <source>
        <dbReference type="ARBA" id="ARBA00051793"/>
    </source>
</evidence>
<evidence type="ECO:0000256" key="3">
    <source>
        <dbReference type="ARBA" id="ARBA00022679"/>
    </source>
</evidence>
<evidence type="ECO:0000256" key="2">
    <source>
        <dbReference type="ARBA" id="ARBA00022490"/>
    </source>
</evidence>
<dbReference type="STRING" id="665126.ABB55_01695"/>
<evidence type="ECO:0000313" key="11">
    <source>
        <dbReference type="Proteomes" id="UP000048984"/>
    </source>
</evidence>
<dbReference type="FunFam" id="3.40.250.10:FF:000001">
    <property type="entry name" value="Sulfurtransferase"/>
    <property type="match status" value="1"/>
</dbReference>
<dbReference type="PROSITE" id="PS00380">
    <property type="entry name" value="RHODANESE_1"/>
    <property type="match status" value="1"/>
</dbReference>
<evidence type="ECO:0000256" key="4">
    <source>
        <dbReference type="ARBA" id="ARBA00022737"/>
    </source>
</evidence>
<evidence type="ECO:0000256" key="6">
    <source>
        <dbReference type="ARBA" id="ARBA00066832"/>
    </source>
</evidence>
<dbReference type="FunFam" id="3.40.250.10:FF:000015">
    <property type="entry name" value="Sulfurtransferase"/>
    <property type="match status" value="1"/>
</dbReference>
<keyword evidence="3 10" id="KW-0808">Transferase</keyword>
<comment type="catalytic activity">
    <reaction evidence="5">
        <text>2-oxo-3-sulfanylpropanoate + [thioredoxin]-dithiol = [thioredoxin]-disulfide + hydrogen sulfide + pyruvate + H(+)</text>
        <dbReference type="Rhea" id="RHEA:21740"/>
        <dbReference type="Rhea" id="RHEA-COMP:10698"/>
        <dbReference type="Rhea" id="RHEA-COMP:10700"/>
        <dbReference type="ChEBI" id="CHEBI:15361"/>
        <dbReference type="ChEBI" id="CHEBI:15378"/>
        <dbReference type="ChEBI" id="CHEBI:29919"/>
        <dbReference type="ChEBI" id="CHEBI:29950"/>
        <dbReference type="ChEBI" id="CHEBI:50058"/>
        <dbReference type="ChEBI" id="CHEBI:57678"/>
        <dbReference type="EC" id="2.8.1.2"/>
    </reaction>
    <physiologicalReaction direction="left-to-right" evidence="5">
        <dbReference type="Rhea" id="RHEA:21741"/>
    </physiologicalReaction>
</comment>
<dbReference type="Proteomes" id="UP000048984">
    <property type="component" value="Unassembled WGS sequence"/>
</dbReference>
<evidence type="ECO:0000256" key="7">
    <source>
        <dbReference type="ARBA" id="ARBA00070833"/>
    </source>
</evidence>
<accession>A0A0P6VLT6</accession>
<comment type="caution">
    <text evidence="10">The sequence shown here is derived from an EMBL/GenBank/DDBJ whole genome shotgun (WGS) entry which is preliminary data.</text>
</comment>
<dbReference type="CDD" id="cd01449">
    <property type="entry name" value="TST_Repeat_2"/>
    <property type="match status" value="1"/>
</dbReference>
<dbReference type="EMBL" id="LJYW01000001">
    <property type="protein sequence ID" value="KPL51090.1"/>
    <property type="molecule type" value="Genomic_DNA"/>
</dbReference>
<dbReference type="AlphaFoldDB" id="A0A0P6VLT6"/>
<evidence type="ECO:0000259" key="9">
    <source>
        <dbReference type="PROSITE" id="PS50206"/>
    </source>
</evidence>
<dbReference type="CDD" id="cd01448">
    <property type="entry name" value="TST_Repeat_1"/>
    <property type="match status" value="1"/>
</dbReference>
<dbReference type="Gene3D" id="3.40.250.10">
    <property type="entry name" value="Rhodanese-like domain"/>
    <property type="match status" value="2"/>
</dbReference>
<feature type="domain" description="Rhodanese" evidence="9">
    <location>
        <begin position="21"/>
        <end position="138"/>
    </location>
</feature>
<sequence>MPAADRSNHLVSTEWLADHLEAPDVVVVDASWYLPTMERDGAAEYRAAHIPGAVHFDLDAVKDESNPLPHMLPSPEVFSSAVRRLGIGDGMRIVVYDGLGLFAAPRVWWTFRIFGARDVVILDGGLPKWKTEGRLLTDEPTRRQPAHFTARFDHGMVRDLEDVRRALAAGSHQVVDARPAARFAGEAPEPRPGLRSGHMPGALNVPYANLVVDGRLAEPAAIAAAFSAGGVDLDRPIVTTCGSGVSAAVLWLALETLGHNRLGLYDGSWSEWGGHSETEVVTGPA</sequence>
<dbReference type="RefSeq" id="WP_054357253.1">
    <property type="nucleotide sequence ID" value="NZ_LJYW01000001.1"/>
</dbReference>
<reference evidence="10 11" key="2">
    <citation type="submission" date="2015-10" db="EMBL/GenBank/DDBJ databases">
        <title>Draft Genome Sequence of Prosthecomicrobium hirschii ATCC 27832.</title>
        <authorList>
            <person name="Daniel J."/>
            <person name="Givan S.A."/>
            <person name="Brun Y.V."/>
            <person name="Brown P.J."/>
        </authorList>
    </citation>
    <scope>NUCLEOTIDE SEQUENCE [LARGE SCALE GENOMIC DNA]</scope>
    <source>
        <strain evidence="10 11">16</strain>
    </source>
</reference>